<keyword evidence="5 8" id="KW-1278">Translocase</keyword>
<accession>E3T0Y5</accession>
<geneLocation type="mitochondrion" evidence="9"/>
<sequence>MTLISGICSTTALSLLSPVQSIVALMALFVSVAISLYSSGYITMGMTYILMYVGAIAILFLFITSLLNIEYSYKGTFNKKMVYVLLMCLMPLDLLYETFDTVENMNFDIVENMNGMYSTSSLQNWDLELSTVGTVFYTEYAMPTMIMSLILVLSVMGAIAMTK</sequence>
<dbReference type="InterPro" id="IPR042106">
    <property type="entry name" value="Nuo/plastoQ_OxRdtase_6_NuoJ"/>
</dbReference>
<name>E3T0Y5_9ASCO</name>
<evidence type="ECO:0000256" key="1">
    <source>
        <dbReference type="ARBA" id="ARBA00003257"/>
    </source>
</evidence>
<dbReference type="GO" id="GO:0008137">
    <property type="term" value="F:NADH dehydrogenase (ubiquinone) activity"/>
    <property type="evidence" value="ECO:0007669"/>
    <property type="project" value="UniProtKB-UniRule"/>
</dbReference>
<keyword evidence="8" id="KW-0472">Membrane</keyword>
<comment type="catalytic activity">
    <reaction evidence="7 8">
        <text>a ubiquinone + NADH + 5 H(+)(in) = a ubiquinol + NAD(+) + 4 H(+)(out)</text>
        <dbReference type="Rhea" id="RHEA:29091"/>
        <dbReference type="Rhea" id="RHEA-COMP:9565"/>
        <dbReference type="Rhea" id="RHEA-COMP:9566"/>
        <dbReference type="ChEBI" id="CHEBI:15378"/>
        <dbReference type="ChEBI" id="CHEBI:16389"/>
        <dbReference type="ChEBI" id="CHEBI:17976"/>
        <dbReference type="ChEBI" id="CHEBI:57540"/>
        <dbReference type="ChEBI" id="CHEBI:57945"/>
        <dbReference type="EC" id="7.1.1.2"/>
    </reaction>
</comment>
<keyword evidence="8" id="KW-0813">Transport</keyword>
<dbReference type="InterPro" id="IPR001457">
    <property type="entry name" value="NADH_UbQ/plastoQ_OxRdtase_su6"/>
</dbReference>
<dbReference type="RefSeq" id="YP_004021588.1">
    <property type="nucleotide sequence ID" value="NC_014693.1"/>
</dbReference>
<comment type="function">
    <text evidence="8">Core subunit of the mitochondrial membrane respiratory chain NADH dehydrogenase (Complex I) which catalyzes electron transfer from NADH through the respiratory chain, using ubiquinone as an electron acceptor. Essential for the catalytic activity and assembly of complex I.</text>
</comment>
<feature type="transmembrane region" description="Helical" evidence="8">
    <location>
        <begin position="12"/>
        <end position="37"/>
    </location>
</feature>
<keyword evidence="8" id="KW-0520">NAD</keyword>
<feature type="transmembrane region" description="Helical" evidence="8">
    <location>
        <begin position="81"/>
        <end position="99"/>
    </location>
</feature>
<dbReference type="EC" id="7.1.1.2" evidence="2 8"/>
<proteinExistence type="inferred from homology"/>
<comment type="function">
    <text evidence="1">Core subunit of the mitochondrial membrane respiratory chain NADH dehydrogenase (Complex I) that is believed to belong to the minimal assembly required for catalysis. Complex I functions in the transfer of electrons from NADH to the respiratory chain. The immediate electron acceptor for the enzyme is believed to be ubiquinone.</text>
</comment>
<evidence type="ECO:0000256" key="3">
    <source>
        <dbReference type="ARBA" id="ARBA00021095"/>
    </source>
</evidence>
<keyword evidence="4 8" id="KW-0679">Respiratory chain</keyword>
<keyword evidence="6 8" id="KW-0830">Ubiquinone</keyword>
<dbReference type="PANTHER" id="PTHR33269:SF17">
    <property type="entry name" value="NADH-UBIQUINONE OXIDOREDUCTASE CHAIN 6"/>
    <property type="match status" value="1"/>
</dbReference>
<feature type="transmembrane region" description="Helical" evidence="8">
    <location>
        <begin position="49"/>
        <end position="69"/>
    </location>
</feature>
<evidence type="ECO:0000256" key="5">
    <source>
        <dbReference type="ARBA" id="ARBA00022967"/>
    </source>
</evidence>
<dbReference type="EMBL" id="GU136397">
    <property type="protein sequence ID" value="ACZ03937.1"/>
    <property type="molecule type" value="Genomic_DNA"/>
</dbReference>
<keyword evidence="8" id="KW-0249">Electron transport</keyword>
<comment type="subcellular location">
    <subcellularLocation>
        <location evidence="8">Mitochondrion membrane</location>
        <topology evidence="8">Multi-pass membrane protein</topology>
    </subcellularLocation>
</comment>
<keyword evidence="8 9" id="KW-0496">Mitochondrion</keyword>
<feature type="transmembrane region" description="Helical" evidence="8">
    <location>
        <begin position="140"/>
        <end position="161"/>
    </location>
</feature>
<evidence type="ECO:0000313" key="9">
    <source>
        <dbReference type="EMBL" id="ACZ03937.1"/>
    </source>
</evidence>
<dbReference type="AlphaFoldDB" id="E3T0Y5"/>
<reference evidence="9" key="1">
    <citation type="journal article" date="2011" name="Nucleic Acids Res.">
        <title>Evolution of linear chromosomes and multipartite genomes in yeast mitochondria.</title>
        <authorList>
            <person name="Valach M."/>
            <person name="Farkas Z."/>
            <person name="Fricova D."/>
            <person name="Kovac J."/>
            <person name="Brejova B."/>
            <person name="Vinar T."/>
            <person name="Pfeiffer I."/>
            <person name="Kucsera J."/>
            <person name="Tomaska L."/>
            <person name="Lang B.F."/>
            <person name="Nosek J."/>
        </authorList>
    </citation>
    <scope>NUCLEOTIDE SEQUENCE</scope>
    <source>
        <strain evidence="9">AS2.3688</strain>
    </source>
</reference>
<gene>
    <name evidence="9" type="primary">nad6</name>
</gene>
<keyword evidence="8" id="KW-0812">Transmembrane</keyword>
<dbReference type="GeneID" id="9978403"/>
<protein>
    <recommendedName>
        <fullName evidence="3 8">NADH-ubiquinone oxidoreductase chain 6</fullName>
        <ecNumber evidence="2 8">7.1.1.2</ecNumber>
    </recommendedName>
</protein>
<evidence type="ECO:0000256" key="8">
    <source>
        <dbReference type="RuleBase" id="RU004430"/>
    </source>
</evidence>
<organism evidence="9">
    <name type="scientific">Candida jiufengensis</name>
    <dbReference type="NCBI Taxonomy" id="497108"/>
    <lineage>
        <taxon>Eukaryota</taxon>
        <taxon>Fungi</taxon>
        <taxon>Dikarya</taxon>
        <taxon>Ascomycota</taxon>
        <taxon>Saccharomycotina</taxon>
        <taxon>Pichiomycetes</taxon>
        <taxon>Debaryomycetaceae</taxon>
        <taxon>Candida/Lodderomyces clade</taxon>
        <taxon>Candida</taxon>
    </lineage>
</organism>
<dbReference type="Pfam" id="PF00499">
    <property type="entry name" value="Oxidored_q3"/>
    <property type="match status" value="1"/>
</dbReference>
<dbReference type="Gene3D" id="1.20.120.1200">
    <property type="entry name" value="NADH-ubiquinone/plastoquinone oxidoreductase chain 6, subunit NuoJ"/>
    <property type="match status" value="1"/>
</dbReference>
<dbReference type="GO" id="GO:0031966">
    <property type="term" value="C:mitochondrial membrane"/>
    <property type="evidence" value="ECO:0007669"/>
    <property type="project" value="UniProtKB-SubCell"/>
</dbReference>
<evidence type="ECO:0000256" key="2">
    <source>
        <dbReference type="ARBA" id="ARBA00012944"/>
    </source>
</evidence>
<dbReference type="PANTHER" id="PTHR33269">
    <property type="entry name" value="NADH-UBIQUINONE OXIDOREDUCTASE CHAIN 6"/>
    <property type="match status" value="1"/>
</dbReference>
<evidence type="ECO:0000256" key="7">
    <source>
        <dbReference type="ARBA" id="ARBA00049551"/>
    </source>
</evidence>
<comment type="similarity">
    <text evidence="8">Belongs to the complex I subunit 6 family.</text>
</comment>
<evidence type="ECO:0000256" key="4">
    <source>
        <dbReference type="ARBA" id="ARBA00022660"/>
    </source>
</evidence>
<evidence type="ECO:0000256" key="6">
    <source>
        <dbReference type="ARBA" id="ARBA00023075"/>
    </source>
</evidence>
<keyword evidence="8" id="KW-1133">Transmembrane helix</keyword>